<comment type="subcellular location">
    <subcellularLocation>
        <location evidence="1">Cell membrane</location>
        <topology evidence="1">Multi-pass membrane protein</topology>
    </subcellularLocation>
</comment>
<evidence type="ECO:0000313" key="11">
    <source>
        <dbReference type="EMBL" id="RJX73607.1"/>
    </source>
</evidence>
<comment type="caution">
    <text evidence="11">The sequence shown here is derived from an EMBL/GenBank/DDBJ whole genome shotgun (WGS) entry which is preliminary data.</text>
</comment>
<dbReference type="GO" id="GO:0016757">
    <property type="term" value="F:glycosyltransferase activity"/>
    <property type="evidence" value="ECO:0007669"/>
    <property type="project" value="UniProtKB-KW"/>
</dbReference>
<keyword evidence="5 9" id="KW-0812">Transmembrane</keyword>
<proteinExistence type="inferred from homology"/>
<dbReference type="Gene3D" id="3.90.550.10">
    <property type="entry name" value="Spore Coat Polysaccharide Biosynthesis Protein SpsA, Chain A"/>
    <property type="match status" value="1"/>
</dbReference>
<dbReference type="CDD" id="cd04187">
    <property type="entry name" value="DPM1_like_bac"/>
    <property type="match status" value="1"/>
</dbReference>
<keyword evidence="4 11" id="KW-0808">Transferase</keyword>
<dbReference type="Pfam" id="PF00535">
    <property type="entry name" value="Glycos_transf_2"/>
    <property type="match status" value="1"/>
</dbReference>
<evidence type="ECO:0000256" key="6">
    <source>
        <dbReference type="ARBA" id="ARBA00022989"/>
    </source>
</evidence>
<evidence type="ECO:0000256" key="1">
    <source>
        <dbReference type="ARBA" id="ARBA00004651"/>
    </source>
</evidence>
<evidence type="ECO:0000256" key="2">
    <source>
        <dbReference type="ARBA" id="ARBA00022475"/>
    </source>
</evidence>
<keyword evidence="3" id="KW-0328">Glycosyltransferase</keyword>
<dbReference type="EMBL" id="QVMU01000003">
    <property type="protein sequence ID" value="RJX73607.1"/>
    <property type="molecule type" value="Genomic_DNA"/>
</dbReference>
<keyword evidence="7 9" id="KW-0472">Membrane</keyword>
<evidence type="ECO:0000256" key="4">
    <source>
        <dbReference type="ARBA" id="ARBA00022679"/>
    </source>
</evidence>
<dbReference type="PANTHER" id="PTHR48090:SF1">
    <property type="entry name" value="PROPHAGE BACTOPRENOL GLUCOSYL TRANSFERASE HOMOLOG"/>
    <property type="match status" value="1"/>
</dbReference>
<feature type="domain" description="Glycosyltransferase 2-like" evidence="10">
    <location>
        <begin position="56"/>
        <end position="218"/>
    </location>
</feature>
<organism evidence="11 12">
    <name type="scientific">Vibrio sinensis</name>
    <dbReference type="NCBI Taxonomy" id="2302434"/>
    <lineage>
        <taxon>Bacteria</taxon>
        <taxon>Pseudomonadati</taxon>
        <taxon>Pseudomonadota</taxon>
        <taxon>Gammaproteobacteria</taxon>
        <taxon>Vibrionales</taxon>
        <taxon>Vibrionaceae</taxon>
        <taxon>Vibrio</taxon>
    </lineage>
</organism>
<dbReference type="FunFam" id="3.90.550.10:FF:000079">
    <property type="entry name" value="Probable glycosyl transferase"/>
    <property type="match status" value="1"/>
</dbReference>
<dbReference type="InterPro" id="IPR001173">
    <property type="entry name" value="Glyco_trans_2-like"/>
</dbReference>
<feature type="transmembrane region" description="Helical" evidence="9">
    <location>
        <begin position="313"/>
        <end position="338"/>
    </location>
</feature>
<dbReference type="InterPro" id="IPR050256">
    <property type="entry name" value="Glycosyltransferase_2"/>
</dbReference>
<evidence type="ECO:0000256" key="8">
    <source>
        <dbReference type="ARBA" id="ARBA00038152"/>
    </source>
</evidence>
<name>A0A3A6QXR8_9VIBR</name>
<dbReference type="PANTHER" id="PTHR48090">
    <property type="entry name" value="UNDECAPRENYL-PHOSPHATE 4-DEOXY-4-FORMAMIDO-L-ARABINOSE TRANSFERASE-RELATED"/>
    <property type="match status" value="1"/>
</dbReference>
<reference evidence="11 12" key="1">
    <citation type="submission" date="2018-08" db="EMBL/GenBank/DDBJ databases">
        <title>Vibrio isolated from the Eastern China Marginal Seas.</title>
        <authorList>
            <person name="Li Y."/>
        </authorList>
    </citation>
    <scope>NUCLEOTIDE SEQUENCE [LARGE SCALE GENOMIC DNA]</scope>
    <source>
        <strain evidence="11 12">BEI233</strain>
    </source>
</reference>
<comment type="similarity">
    <text evidence="8">Belongs to the glycosyltransferase 2 family. GtrB subfamily.</text>
</comment>
<dbReference type="GO" id="GO:0005886">
    <property type="term" value="C:plasma membrane"/>
    <property type="evidence" value="ECO:0007669"/>
    <property type="project" value="UniProtKB-SubCell"/>
</dbReference>
<protein>
    <submittedName>
        <fullName evidence="11">Glycosyltransferase</fullName>
    </submittedName>
</protein>
<keyword evidence="6 9" id="KW-1133">Transmembrane helix</keyword>
<evidence type="ECO:0000256" key="9">
    <source>
        <dbReference type="SAM" id="Phobius"/>
    </source>
</evidence>
<evidence type="ECO:0000256" key="3">
    <source>
        <dbReference type="ARBA" id="ARBA00022676"/>
    </source>
</evidence>
<feature type="transmembrane region" description="Helical" evidence="9">
    <location>
        <begin position="280"/>
        <end position="301"/>
    </location>
</feature>
<evidence type="ECO:0000256" key="5">
    <source>
        <dbReference type="ARBA" id="ARBA00022692"/>
    </source>
</evidence>
<dbReference type="SUPFAM" id="SSF53448">
    <property type="entry name" value="Nucleotide-diphospho-sugar transferases"/>
    <property type="match status" value="1"/>
</dbReference>
<evidence type="ECO:0000259" key="10">
    <source>
        <dbReference type="Pfam" id="PF00535"/>
    </source>
</evidence>
<keyword evidence="12" id="KW-1185">Reference proteome</keyword>
<dbReference type="RefSeq" id="WP_120029847.1">
    <property type="nucleotide sequence ID" value="NZ_QVMU01000003.1"/>
</dbReference>
<dbReference type="Proteomes" id="UP000273252">
    <property type="component" value="Unassembled WGS sequence"/>
</dbReference>
<sequence length="392" mass="44257">MNRVSPLTSKDHLINRHHSTQSRLFSTQAFSKEVVSQESGIKEPLFGEALPVVTLSVIVPYFNEADVLPELHRRLAAVLDRLPDSSEIIYVDDGSQDDSLSVVAAFRQSSSSIRSVQLSRNFGKESAMSAGLEYSRGLAVILIDADLQDPPELIPQMLDKWREGFDVVNMQRRHRHGETWFKRQSAACFYRLMNAMAQTDIPENVGDFRLISREVVDHINRLPERNRYMKGIFSWPGYKQAIVQFDRDARFCGETKWNYLKLLGLAVDGITSFSIRPLRLATLFGALIAAGSFGFGVFVVIKTVLFGESVSGYPSMMVVLLALGGIQLLSIGLLGEYIGRIFIETKKRPLYLVQSISEKERGRFQYTEQGAVQATNLHRRDYGTQRPMEKRA</sequence>
<dbReference type="InterPro" id="IPR029044">
    <property type="entry name" value="Nucleotide-diphossugar_trans"/>
</dbReference>
<keyword evidence="2" id="KW-1003">Cell membrane</keyword>
<dbReference type="AlphaFoldDB" id="A0A3A6QXR8"/>
<evidence type="ECO:0000256" key="7">
    <source>
        <dbReference type="ARBA" id="ARBA00023136"/>
    </source>
</evidence>
<gene>
    <name evidence="11" type="ORF">DZ860_05065</name>
</gene>
<dbReference type="OrthoDB" id="9811884at2"/>
<accession>A0A3A6QXR8</accession>
<evidence type="ECO:0000313" key="12">
    <source>
        <dbReference type="Proteomes" id="UP000273252"/>
    </source>
</evidence>